<dbReference type="SUPFAM" id="SSF47954">
    <property type="entry name" value="Cyclin-like"/>
    <property type="match status" value="1"/>
</dbReference>
<evidence type="ECO:0000313" key="3">
    <source>
        <dbReference type="EMBL" id="ALS04737.1"/>
    </source>
</evidence>
<dbReference type="EMBL" id="KT754903">
    <property type="protein sequence ID" value="ALS04737.1"/>
    <property type="molecule type" value="mRNA"/>
</dbReference>
<organism evidence="3">
    <name type="scientific">Pseudodiaptomus poplesia</name>
    <dbReference type="NCBI Taxonomy" id="213370"/>
    <lineage>
        <taxon>Eukaryota</taxon>
        <taxon>Metazoa</taxon>
        <taxon>Ecdysozoa</taxon>
        <taxon>Arthropoda</taxon>
        <taxon>Crustacea</taxon>
        <taxon>Multicrustacea</taxon>
        <taxon>Hexanauplia</taxon>
        <taxon>Copepoda</taxon>
        <taxon>Calanoida</taxon>
        <taxon>Pseudodiaptomidae</taxon>
        <taxon>Pseudodiaptomus</taxon>
    </lineage>
</organism>
<keyword evidence="1" id="KW-0195">Cyclin</keyword>
<sequence>MKKKLDFDYIRQEDILNSLSWDSPEDSEFADCDEVWSDLRNSESAVVEWMREVANHENLGGKIYLLAVSYFYRFLSKTCLQKKQLQLLASSCLLLSSKMGGQKPLSVQQLIESTNFNFDRRELIDMEMLVLSSLCWDVYCHIDGNEPDIHTQCDQVESESSSPAQLQQFNGLQIADFKL</sequence>
<evidence type="ECO:0000259" key="2">
    <source>
        <dbReference type="SMART" id="SM00385"/>
    </source>
</evidence>
<evidence type="ECO:0000256" key="1">
    <source>
        <dbReference type="RuleBase" id="RU000383"/>
    </source>
</evidence>
<dbReference type="Pfam" id="PF00134">
    <property type="entry name" value="Cyclin_N"/>
    <property type="match status" value="1"/>
</dbReference>
<protein>
    <recommendedName>
        <fullName evidence="2">Cyclin-like domain-containing protein</fullName>
    </recommendedName>
</protein>
<dbReference type="PANTHER" id="PTHR10177">
    <property type="entry name" value="CYCLINS"/>
    <property type="match status" value="1"/>
</dbReference>
<accession>A0A0U2T5G7</accession>
<proteinExistence type="evidence at transcript level"/>
<dbReference type="Gene3D" id="1.10.472.10">
    <property type="entry name" value="Cyclin-like"/>
    <property type="match status" value="1"/>
</dbReference>
<dbReference type="InterPro" id="IPR013763">
    <property type="entry name" value="Cyclin-like_dom"/>
</dbReference>
<reference evidence="3" key="1">
    <citation type="journal article" date="2015" name="Sci. Rep.">
        <title>Spliced leader RNA trans-splicing discovered in copepods.</title>
        <authorList>
            <person name="Yang F."/>
            <person name="Xu D."/>
            <person name="Zhuang Y."/>
            <person name="Yi X."/>
            <person name="Huang Y."/>
            <person name="Chen H."/>
            <person name="Lin S."/>
            <person name="Campbell D.A."/>
            <person name="Sturm N.R."/>
            <person name="Liu G."/>
            <person name="Zhang H."/>
        </authorList>
    </citation>
    <scope>NUCLEOTIDE SEQUENCE</scope>
</reference>
<dbReference type="AlphaFoldDB" id="A0A0U2T5G7"/>
<feature type="domain" description="Cyclin-like" evidence="2">
    <location>
        <begin position="48"/>
        <end position="132"/>
    </location>
</feature>
<dbReference type="SMART" id="SM00385">
    <property type="entry name" value="CYCLIN"/>
    <property type="match status" value="1"/>
</dbReference>
<name>A0A0U2T5G7_9MAXI</name>
<dbReference type="InterPro" id="IPR039361">
    <property type="entry name" value="Cyclin"/>
</dbReference>
<comment type="similarity">
    <text evidence="1">Belongs to the cyclin family.</text>
</comment>
<dbReference type="InterPro" id="IPR036915">
    <property type="entry name" value="Cyclin-like_sf"/>
</dbReference>
<dbReference type="InterPro" id="IPR006671">
    <property type="entry name" value="Cyclin_N"/>
</dbReference>